<feature type="compositionally biased region" description="Basic residues" evidence="5">
    <location>
        <begin position="128"/>
        <end position="138"/>
    </location>
</feature>
<name>A0A5J5IQ22_9MICO</name>
<evidence type="ECO:0000313" key="8">
    <source>
        <dbReference type="Proteomes" id="UP000327039"/>
    </source>
</evidence>
<dbReference type="GO" id="GO:0016887">
    <property type="term" value="F:ATP hydrolysis activity"/>
    <property type="evidence" value="ECO:0007669"/>
    <property type="project" value="InterPro"/>
</dbReference>
<dbReference type="SUPFAM" id="SSF52540">
    <property type="entry name" value="P-loop containing nucleoside triphosphate hydrolases"/>
    <property type="match status" value="1"/>
</dbReference>
<dbReference type="InterPro" id="IPR003439">
    <property type="entry name" value="ABC_transporter-like_ATP-bd"/>
</dbReference>
<dbReference type="PANTHER" id="PTHR43335">
    <property type="entry name" value="ABC TRANSPORTER, ATP-BINDING PROTEIN"/>
    <property type="match status" value="1"/>
</dbReference>
<protein>
    <submittedName>
        <fullName evidence="7">ATP-binding cassette domain-containing protein</fullName>
    </submittedName>
</protein>
<dbReference type="Proteomes" id="UP000327039">
    <property type="component" value="Unassembled WGS sequence"/>
</dbReference>
<keyword evidence="2" id="KW-0813">Transport</keyword>
<dbReference type="AlphaFoldDB" id="A0A5J5IQ22"/>
<accession>A0A5J5IQ22</accession>
<dbReference type="Gene3D" id="3.40.50.300">
    <property type="entry name" value="P-loop containing nucleotide triphosphate hydrolases"/>
    <property type="match status" value="1"/>
</dbReference>
<organism evidence="7 8">
    <name type="scientific">Microbacterium radiodurans</name>
    <dbReference type="NCBI Taxonomy" id="661398"/>
    <lineage>
        <taxon>Bacteria</taxon>
        <taxon>Bacillati</taxon>
        <taxon>Actinomycetota</taxon>
        <taxon>Actinomycetes</taxon>
        <taxon>Micrococcales</taxon>
        <taxon>Microbacteriaceae</taxon>
        <taxon>Microbacterium</taxon>
    </lineage>
</organism>
<keyword evidence="3" id="KW-0547">Nucleotide-binding</keyword>
<dbReference type="InterPro" id="IPR003593">
    <property type="entry name" value="AAA+_ATPase"/>
</dbReference>
<gene>
    <name evidence="7" type="ORF">F6B42_13270</name>
</gene>
<feature type="domain" description="ABC transporter" evidence="6">
    <location>
        <begin position="356"/>
        <end position="593"/>
    </location>
</feature>
<evidence type="ECO:0000256" key="5">
    <source>
        <dbReference type="SAM" id="MobiDB-lite"/>
    </source>
</evidence>
<sequence>MMPVRCASSVRVIPFSSRTSSMRIRTRCAPGGASAASDDAIDVVHQLGARAERSEEGNCDEASDDQRDRPLRKPDGEVRVVRPEKRQAVGPAHRACVDDEVDAGHCAEYPSSDTATQEHDCEPPQARHYGRRKRRCTRHASQNPEQEHRRDCGGGRLDYERRAGSDSQPHVRIAQISGRTRCELCCVNHRQPRQRQAAASTLTNEQRSACDGHCASSGVVDDGDRCHRGNDPMDQSIATADTRDQFEALLHRRHASSRVSSLTRPRPSRVHDATWDDMIRSAGCIRQRSAARPVEGTGTNLEFQSSRTDSTVEAKNARAVKPWRTDHAVLISTTAHGCRWHFHASPPRAKGRAHPIRMVHVLTATVARFAYRRDRTQIQGVEVGLGRGRTVLLGPNGAGKTTLLKAIAGVLAYEGTLAIDGISYSTSTRRPRSFRRAVGWLPQDVTPFPNLSVREHVAYAGWLKGLPMKQAWDQAEAALDAVGLESRARERAGSLSGGQTRRLGIAGVLVHDAAYLLLDEPTAGLDPRERERLVEILRPIEKERAVLISTHDTDSLIDDESRIHVLADGTTRFTGTYEQFVFGQTGDTAVDRVRRAYASLVPED</sequence>
<evidence type="ECO:0000256" key="3">
    <source>
        <dbReference type="ARBA" id="ARBA00022741"/>
    </source>
</evidence>
<dbReference type="InterPro" id="IPR027417">
    <property type="entry name" value="P-loop_NTPase"/>
</dbReference>
<feature type="compositionally biased region" description="Basic and acidic residues" evidence="5">
    <location>
        <begin position="145"/>
        <end position="164"/>
    </location>
</feature>
<dbReference type="PROSITE" id="PS50893">
    <property type="entry name" value="ABC_TRANSPORTER_2"/>
    <property type="match status" value="1"/>
</dbReference>
<dbReference type="Pfam" id="PF00005">
    <property type="entry name" value="ABC_tran"/>
    <property type="match status" value="1"/>
</dbReference>
<feature type="region of interest" description="Disordered" evidence="5">
    <location>
        <begin position="49"/>
        <end position="77"/>
    </location>
</feature>
<dbReference type="EMBL" id="VYRZ01000003">
    <property type="protein sequence ID" value="KAA9085427.1"/>
    <property type="molecule type" value="Genomic_DNA"/>
</dbReference>
<evidence type="ECO:0000313" key="7">
    <source>
        <dbReference type="EMBL" id="KAA9085427.1"/>
    </source>
</evidence>
<dbReference type="SMART" id="SM00382">
    <property type="entry name" value="AAA"/>
    <property type="match status" value="1"/>
</dbReference>
<dbReference type="PANTHER" id="PTHR43335:SF2">
    <property type="entry name" value="ABC TRANSPORTER, ATP-BINDING PROTEIN"/>
    <property type="match status" value="1"/>
</dbReference>
<feature type="region of interest" description="Disordered" evidence="5">
    <location>
        <begin position="110"/>
        <end position="170"/>
    </location>
</feature>
<keyword evidence="8" id="KW-1185">Reference proteome</keyword>
<evidence type="ECO:0000256" key="2">
    <source>
        <dbReference type="ARBA" id="ARBA00022448"/>
    </source>
</evidence>
<comment type="caution">
    <text evidence="7">The sequence shown here is derived from an EMBL/GenBank/DDBJ whole genome shotgun (WGS) entry which is preliminary data.</text>
</comment>
<feature type="compositionally biased region" description="Basic and acidic residues" evidence="5">
    <location>
        <begin position="64"/>
        <end position="77"/>
    </location>
</feature>
<comment type="similarity">
    <text evidence="1">Belongs to the ABC transporter superfamily.</text>
</comment>
<evidence type="ECO:0000259" key="6">
    <source>
        <dbReference type="PROSITE" id="PS50893"/>
    </source>
</evidence>
<evidence type="ECO:0000256" key="1">
    <source>
        <dbReference type="ARBA" id="ARBA00005417"/>
    </source>
</evidence>
<evidence type="ECO:0000256" key="4">
    <source>
        <dbReference type="ARBA" id="ARBA00022840"/>
    </source>
</evidence>
<reference evidence="8" key="1">
    <citation type="submission" date="2019-09" db="EMBL/GenBank/DDBJ databases">
        <title>Mumia zhuanghuii sp. nov. isolated from the intestinal contents of plateau pika (Ochotona curzoniae) in the Qinghai-Tibet plateau of China.</title>
        <authorList>
            <person name="Tian Z."/>
        </authorList>
    </citation>
    <scope>NUCLEOTIDE SEQUENCE [LARGE SCALE GENOMIC DNA]</scope>
    <source>
        <strain evidence="8">DSM 25564</strain>
    </source>
</reference>
<dbReference type="OrthoDB" id="9804819at2"/>
<keyword evidence="4 7" id="KW-0067">ATP-binding</keyword>
<dbReference type="GO" id="GO:0005524">
    <property type="term" value="F:ATP binding"/>
    <property type="evidence" value="ECO:0007669"/>
    <property type="project" value="UniProtKB-KW"/>
</dbReference>
<proteinExistence type="inferred from homology"/>